<dbReference type="Pfam" id="PF14021">
    <property type="entry name" value="TNT"/>
    <property type="match status" value="1"/>
</dbReference>
<keyword evidence="5" id="KW-1185">Reference proteome</keyword>
<evidence type="ECO:0000259" key="3">
    <source>
        <dbReference type="Pfam" id="PF14021"/>
    </source>
</evidence>
<dbReference type="Proteomes" id="UP000326546">
    <property type="component" value="Chromosome"/>
</dbReference>
<evidence type="ECO:0000313" key="4">
    <source>
        <dbReference type="EMBL" id="QFG69685.1"/>
    </source>
</evidence>
<feature type="transmembrane region" description="Helical" evidence="2">
    <location>
        <begin position="214"/>
        <end position="244"/>
    </location>
</feature>
<dbReference type="RefSeq" id="WP_158062179.1">
    <property type="nucleotide sequence ID" value="NZ_CP044427.1"/>
</dbReference>
<keyword evidence="2" id="KW-0472">Membrane</keyword>
<evidence type="ECO:0000256" key="2">
    <source>
        <dbReference type="SAM" id="Phobius"/>
    </source>
</evidence>
<keyword evidence="2" id="KW-1133">Transmembrane helix</keyword>
<dbReference type="OrthoDB" id="4818302at2"/>
<feature type="domain" description="TNT" evidence="3">
    <location>
        <begin position="426"/>
        <end position="512"/>
    </location>
</feature>
<gene>
    <name evidence="4" type="ORF">FY030_14120</name>
</gene>
<organism evidence="4 5">
    <name type="scientific">Ornithinimicrobium pratense</name>
    <dbReference type="NCBI Taxonomy" id="2593973"/>
    <lineage>
        <taxon>Bacteria</taxon>
        <taxon>Bacillati</taxon>
        <taxon>Actinomycetota</taxon>
        <taxon>Actinomycetes</taxon>
        <taxon>Micrococcales</taxon>
        <taxon>Ornithinimicrobiaceae</taxon>
        <taxon>Ornithinimicrobium</taxon>
    </lineage>
</organism>
<evidence type="ECO:0000313" key="5">
    <source>
        <dbReference type="Proteomes" id="UP000326546"/>
    </source>
</evidence>
<feature type="region of interest" description="Disordered" evidence="1">
    <location>
        <begin position="410"/>
        <end position="429"/>
    </location>
</feature>
<reference evidence="4 5" key="1">
    <citation type="submission" date="2019-09" db="EMBL/GenBank/DDBJ databases">
        <title>Serinicoccus pratensis sp. nov., isolated from meadow soil.</title>
        <authorList>
            <person name="Zhang W."/>
        </authorList>
    </citation>
    <scope>NUCLEOTIDE SEQUENCE [LARGE SCALE GENOMIC DNA]</scope>
    <source>
        <strain evidence="4 5">W204</strain>
    </source>
</reference>
<proteinExistence type="predicted"/>
<protein>
    <submittedName>
        <fullName evidence="4">DUF4237 domain-containing protein</fullName>
    </submittedName>
</protein>
<keyword evidence="2" id="KW-0812">Transmembrane</keyword>
<dbReference type="KEGG" id="serw:FY030_14120"/>
<feature type="transmembrane region" description="Helical" evidence="2">
    <location>
        <begin position="294"/>
        <end position="316"/>
    </location>
</feature>
<dbReference type="InterPro" id="IPR053024">
    <property type="entry name" value="Fungal_surface_NADase"/>
</dbReference>
<accession>A0A5J6V783</accession>
<dbReference type="AlphaFoldDB" id="A0A5J6V783"/>
<feature type="compositionally biased region" description="Basic and acidic residues" evidence="1">
    <location>
        <begin position="369"/>
        <end position="392"/>
    </location>
</feature>
<evidence type="ECO:0000256" key="1">
    <source>
        <dbReference type="SAM" id="MobiDB-lite"/>
    </source>
</evidence>
<dbReference type="EMBL" id="CP044427">
    <property type="protein sequence ID" value="QFG69685.1"/>
    <property type="molecule type" value="Genomic_DNA"/>
</dbReference>
<dbReference type="PANTHER" id="PTHR42059:SF1">
    <property type="entry name" value="TNT DOMAIN-CONTAINING PROTEIN"/>
    <property type="match status" value="1"/>
</dbReference>
<dbReference type="InterPro" id="IPR025331">
    <property type="entry name" value="TNT"/>
</dbReference>
<dbReference type="GO" id="GO:0050135">
    <property type="term" value="F:NADP+ nucleosidase activity"/>
    <property type="evidence" value="ECO:0007669"/>
    <property type="project" value="InterPro"/>
</dbReference>
<dbReference type="PANTHER" id="PTHR42059">
    <property type="entry name" value="TNT DOMAIN-CONTAINING PROTEIN"/>
    <property type="match status" value="1"/>
</dbReference>
<sequence>MALVRIDHRALGEVNRDLDRVTEAVGGSIETLRGSFLRLGVGTGNLDAALTARDDLERDILPALQHRQAEAQRVAELPYSGALTDQVASADLVVGPQPPAPETSISALTGGGSAVPVEPTLCVPDQPEELPPEEPPLFSIGGLRNLAGDIGGALQDGAEWLAGKVTEAWDALGEAVSEAWSSFVSWWDELTANLGAWIDENLAAVRIWIRDNVVILRIIAIVLKVVGWIMVVVGVVLLILAVVASLTGVGALAGVPGAGVAIALIGWGFAAVGAGDMVDTIADWGEGKIDGQELVQALALEGALTLVSAIIPFGFLGKLGSRLLDALPSSMNQRVRDFIERLFRGTPHPTPGRPPRGNVDMDDLPPWSRPRDPDRTGPDGHLYPDDFHPTGRMNEQEFYDRYWDPQRESWNYPPNDGFAGPPASTTLEPGDVIDRFGPRSGTYVSPEGIPFDQRALPPSSVNFNYERYRVVRPMDDVLEGDIAPWFEQPGGGWQYQLPHDVQWYIDHGYLEPIP</sequence>
<feature type="region of interest" description="Disordered" evidence="1">
    <location>
        <begin position="343"/>
        <end position="392"/>
    </location>
</feature>
<name>A0A5J6V783_9MICO</name>
<feature type="transmembrane region" description="Helical" evidence="2">
    <location>
        <begin position="251"/>
        <end position="274"/>
    </location>
</feature>